<dbReference type="Gene3D" id="1.25.40.80">
    <property type="match status" value="1"/>
</dbReference>
<evidence type="ECO:0000256" key="5">
    <source>
        <dbReference type="ARBA" id="ARBA00022630"/>
    </source>
</evidence>
<evidence type="ECO:0000256" key="3">
    <source>
        <dbReference type="ARBA" id="ARBA00013149"/>
    </source>
</evidence>
<dbReference type="Ensembl" id="ENSSANT00000007792.1">
    <property type="protein sequence ID" value="ENSSANP00000007242.1"/>
    <property type="gene ID" value="ENSSANG00000004144.1"/>
</dbReference>
<comment type="catalytic activity">
    <reaction evidence="13">
        <text>cyclobutadipyrimidine (in DNA) = 2 pyrimidine residues (in DNA).</text>
        <dbReference type="EC" id="4.1.99.3"/>
    </reaction>
</comment>
<keyword evidence="8" id="KW-0157">Chromophore</keyword>
<dbReference type="EC" id="4.1.99.3" evidence="3"/>
<dbReference type="SUPFAM" id="SSF52425">
    <property type="entry name" value="Cryptochrome/photolyase, N-terminal domain"/>
    <property type="match status" value="1"/>
</dbReference>
<dbReference type="InterPro" id="IPR052219">
    <property type="entry name" value="Photolyase_Class-2"/>
</dbReference>
<keyword evidence="6" id="KW-0227">DNA damage</keyword>
<dbReference type="PROSITE" id="PS01083">
    <property type="entry name" value="DNA_PHOTOLYASES_2_1"/>
    <property type="match status" value="1"/>
</dbReference>
<reference evidence="18" key="1">
    <citation type="submission" date="2025-08" db="UniProtKB">
        <authorList>
            <consortium name="Ensembl"/>
        </authorList>
    </citation>
    <scope>IDENTIFICATION</scope>
</reference>
<evidence type="ECO:0000256" key="7">
    <source>
        <dbReference type="ARBA" id="ARBA00022827"/>
    </source>
</evidence>
<keyword evidence="5" id="KW-0285">Flavoprotein</keyword>
<dbReference type="InterPro" id="IPR032673">
    <property type="entry name" value="DNA_photolyase_2_CS"/>
</dbReference>
<evidence type="ECO:0000313" key="19">
    <source>
        <dbReference type="Proteomes" id="UP000472260"/>
    </source>
</evidence>
<evidence type="ECO:0000256" key="8">
    <source>
        <dbReference type="ARBA" id="ARBA00022991"/>
    </source>
</evidence>
<comment type="function">
    <text evidence="14">Involved in repair of UV radiation-induced DNA damage. Catalyzes the light-dependent monomerization (300-600 nm) of cyclobutyl pyrimidine dimers (in cis-syn configuration), which are formed between adjacent bases on the same DNA strand upon exposure to ultraviolet radiation.</text>
</comment>
<evidence type="ECO:0000256" key="12">
    <source>
        <dbReference type="ARBA" id="ARBA00031671"/>
    </source>
</evidence>
<dbReference type="FunFam" id="1.25.40.80:FF:000004">
    <property type="entry name" value="Deoxyribodipyrimidine photolyase"/>
    <property type="match status" value="1"/>
</dbReference>
<evidence type="ECO:0000256" key="13">
    <source>
        <dbReference type="ARBA" id="ARBA00033999"/>
    </source>
</evidence>
<dbReference type="GO" id="GO:0000719">
    <property type="term" value="P:photoreactive repair"/>
    <property type="evidence" value="ECO:0007669"/>
    <property type="project" value="TreeGrafter"/>
</dbReference>
<evidence type="ECO:0000256" key="15">
    <source>
        <dbReference type="ARBA" id="ARBA00083107"/>
    </source>
</evidence>
<comment type="cofactor">
    <cofactor evidence="1">
        <name>FAD</name>
        <dbReference type="ChEBI" id="CHEBI:57692"/>
    </cofactor>
</comment>
<dbReference type="InterPro" id="IPR036134">
    <property type="entry name" value="Crypto/Photolyase_FAD-like_sf"/>
</dbReference>
<evidence type="ECO:0000256" key="10">
    <source>
        <dbReference type="ARBA" id="ARBA00023204"/>
    </source>
</evidence>
<keyword evidence="11" id="KW-0456">Lyase</keyword>
<dbReference type="PANTHER" id="PTHR10211:SF0">
    <property type="entry name" value="DEOXYRIBODIPYRIMIDINE PHOTO-LYASE"/>
    <property type="match status" value="1"/>
</dbReference>
<organism evidence="18 19">
    <name type="scientific">Sinocyclocheilus anshuiensis</name>
    <dbReference type="NCBI Taxonomy" id="1608454"/>
    <lineage>
        <taxon>Eukaryota</taxon>
        <taxon>Metazoa</taxon>
        <taxon>Chordata</taxon>
        <taxon>Craniata</taxon>
        <taxon>Vertebrata</taxon>
        <taxon>Euteleostomi</taxon>
        <taxon>Actinopterygii</taxon>
        <taxon>Neopterygii</taxon>
        <taxon>Teleostei</taxon>
        <taxon>Ostariophysi</taxon>
        <taxon>Cypriniformes</taxon>
        <taxon>Cyprinidae</taxon>
        <taxon>Cyprininae</taxon>
        <taxon>Sinocyclocheilus</taxon>
    </lineage>
</organism>
<dbReference type="PANTHER" id="PTHR10211">
    <property type="entry name" value="DEOXYRIBODIPYRIMIDINE PHOTOLYASE"/>
    <property type="match status" value="1"/>
</dbReference>
<dbReference type="SUPFAM" id="SSF48173">
    <property type="entry name" value="Cryptochrome/photolyase FAD-binding domain"/>
    <property type="match status" value="1"/>
</dbReference>
<feature type="region of interest" description="Disordered" evidence="16">
    <location>
        <begin position="69"/>
        <end position="97"/>
    </location>
</feature>
<dbReference type="GO" id="GO:0003677">
    <property type="term" value="F:DNA binding"/>
    <property type="evidence" value="ECO:0007669"/>
    <property type="project" value="UniProtKB-KW"/>
</dbReference>
<dbReference type="Gene3D" id="1.10.579.10">
    <property type="entry name" value="DNA Cyclobutane Dipyrimidine Photolyase, subunit A, domain 3"/>
    <property type="match status" value="1"/>
</dbReference>
<evidence type="ECO:0000256" key="4">
    <source>
        <dbReference type="ARBA" id="ARBA00014046"/>
    </source>
</evidence>
<dbReference type="NCBIfam" id="TIGR00591">
    <property type="entry name" value="phr2"/>
    <property type="match status" value="1"/>
</dbReference>
<name>A0A671KMA5_9TELE</name>
<feature type="domain" description="Photolyase/cryptochrome alpha/beta" evidence="17">
    <location>
        <begin position="99"/>
        <end position="236"/>
    </location>
</feature>
<dbReference type="FunFam" id="1.10.579.10:FF:000002">
    <property type="entry name" value="Deoxyribodipyrimidine photolyase"/>
    <property type="match status" value="1"/>
</dbReference>
<evidence type="ECO:0000313" key="18">
    <source>
        <dbReference type="Ensembl" id="ENSSANP00000007242.1"/>
    </source>
</evidence>
<keyword evidence="10" id="KW-0234">DNA repair</keyword>
<evidence type="ECO:0000256" key="11">
    <source>
        <dbReference type="ARBA" id="ARBA00023239"/>
    </source>
</evidence>
<evidence type="ECO:0000256" key="9">
    <source>
        <dbReference type="ARBA" id="ARBA00023125"/>
    </source>
</evidence>
<evidence type="ECO:0000259" key="17">
    <source>
        <dbReference type="PROSITE" id="PS51645"/>
    </source>
</evidence>
<dbReference type="InterPro" id="IPR006050">
    <property type="entry name" value="DNA_photolyase_N"/>
</dbReference>
<dbReference type="Gene3D" id="3.40.50.620">
    <property type="entry name" value="HUPs"/>
    <property type="match status" value="1"/>
</dbReference>
<dbReference type="Pfam" id="PF00875">
    <property type="entry name" value="DNA_photolyase"/>
    <property type="match status" value="1"/>
</dbReference>
<evidence type="ECO:0000256" key="1">
    <source>
        <dbReference type="ARBA" id="ARBA00001974"/>
    </source>
</evidence>
<dbReference type="GO" id="GO:0003904">
    <property type="term" value="F:deoxyribodipyrimidine photo-lyase activity"/>
    <property type="evidence" value="ECO:0007669"/>
    <property type="project" value="UniProtKB-EC"/>
</dbReference>
<keyword evidence="19" id="KW-1185">Reference proteome</keyword>
<evidence type="ECO:0000256" key="16">
    <source>
        <dbReference type="SAM" id="MobiDB-lite"/>
    </source>
</evidence>
<sequence length="552" mass="63275">MNVTKRRKRHILTSFRWHSCSWPSFLPLGEATFHRKLFSTSLYIIYSRRALLRAISDPNTLLHYSSRPMSANKRNLKRQRESPDSAGGKQPKLAGGRARESGWLLKEVTSSAEHLKPKNCLVNKKPQKHCFLCIGAVCVPDNWALIYAQQLALYAFMLKGLREVAKECNSLDIKFHLLSGEPGQNLASFVKKWKFGAVVTDFNPLRIPLQWIETVKKHLPADVPFIQVDAHNVVPCWEASENLEYGARTIRGKITKLLPEFLSEIPLVNTHPHSASRAAEPVDWEEVLSSLEVDRSVGEVDWAQPGSCGGMAMLESFIEQRLRLFATQRNNPNCDALSHLSPWIHTGQLSVQRVVKQVKREKNASESVASFIEELVVRRELADNFCFYNHNYDNISGAYDWAKKTLQDHAKDRRQYLYTKEQLENAKTHDQLWNAAQRQLVLEGKMHGFLRMYWAKKILEWTASPEEALSIAIYLNDRLSLDGCDPNGYVGCMWSICGIHDQGWAERTIFGKIRFMNYAGCKRKFDVAQFEKKYVAIKENSIFQSKNFNTLL</sequence>
<dbReference type="InterPro" id="IPR008148">
    <property type="entry name" value="DNA_photolyase_2"/>
</dbReference>
<dbReference type="Proteomes" id="UP000472260">
    <property type="component" value="Unassembled WGS sequence"/>
</dbReference>
<dbReference type="PROSITE" id="PS01084">
    <property type="entry name" value="DNA_PHOTOLYASES_2_2"/>
    <property type="match status" value="1"/>
</dbReference>
<dbReference type="PROSITE" id="PS51645">
    <property type="entry name" value="PHR_CRY_ALPHA_BETA"/>
    <property type="match status" value="1"/>
</dbReference>
<proteinExistence type="inferred from homology"/>
<comment type="similarity">
    <text evidence="2">Belongs to the DNA photolyase class-2 family.</text>
</comment>
<protein>
    <recommendedName>
        <fullName evidence="4">Deoxyribodipyrimidine photo-lyase</fullName>
        <ecNumber evidence="3">4.1.99.3</ecNumber>
    </recommendedName>
    <alternativeName>
        <fullName evidence="12">DNA photolyase</fullName>
    </alternativeName>
    <alternativeName>
        <fullName evidence="15">Photoreactivating enzyme</fullName>
    </alternativeName>
</protein>
<reference evidence="18" key="2">
    <citation type="submission" date="2025-09" db="UniProtKB">
        <authorList>
            <consortium name="Ensembl"/>
        </authorList>
    </citation>
    <scope>IDENTIFICATION</scope>
</reference>
<dbReference type="InterPro" id="IPR014729">
    <property type="entry name" value="Rossmann-like_a/b/a_fold"/>
</dbReference>
<dbReference type="AlphaFoldDB" id="A0A671KMA5"/>
<evidence type="ECO:0000256" key="6">
    <source>
        <dbReference type="ARBA" id="ARBA00022763"/>
    </source>
</evidence>
<accession>A0A671KMA5</accession>
<evidence type="ECO:0000256" key="14">
    <source>
        <dbReference type="ARBA" id="ARBA00059220"/>
    </source>
</evidence>
<dbReference type="InterPro" id="IPR036155">
    <property type="entry name" value="Crypto/Photolyase_N_sf"/>
</dbReference>
<keyword evidence="9" id="KW-0238">DNA-binding</keyword>
<evidence type="ECO:0000256" key="2">
    <source>
        <dbReference type="ARBA" id="ARBA00006409"/>
    </source>
</evidence>
<keyword evidence="7" id="KW-0274">FAD</keyword>